<evidence type="ECO:0000256" key="7">
    <source>
        <dbReference type="ARBA" id="ARBA00022984"/>
    </source>
</evidence>
<sequence>MACALPSATPTPATAPTPPTPPAATSQGVPVPPATPRLFVVEGEVLAAGPTADRYFIEISVHKCALWLYERQPDGGRRLVKQYTVATARNGMDHPEGLGYVTKIDKNPWWYPTPDMKRRAAAKGRALSPVPPGRKGNPMGAVKIHLSHGPTYRIHGTNRPDQIGRRVSLGCIRMFNQDALELANLIDVGAEVNVLF</sequence>
<comment type="similarity">
    <text evidence="2">Belongs to the YkuD family.</text>
</comment>
<reference evidence="12 13" key="1">
    <citation type="journal article" date="2013" name="J. Bacteriol.">
        <title>Roles of HynAB and Ech, the only two hydrogenases found in the model sulfate reducer Desulfovibrio gigas.</title>
        <authorList>
            <person name="Morais-Silva F.O."/>
            <person name="Santos C.I."/>
            <person name="Rodrigues R."/>
            <person name="Pereira I.A."/>
            <person name="Rodrigues-Pousada C."/>
        </authorList>
    </citation>
    <scope>NUCLEOTIDE SEQUENCE [LARGE SCALE GENOMIC DNA]</scope>
    <source>
        <strain evidence="13">ATCC 19364 / DSM 1382 / NCIMB 9332 / VKM B-1759</strain>
    </source>
</reference>
<dbReference type="InterPro" id="IPR005490">
    <property type="entry name" value="LD_TPept_cat_dom"/>
</dbReference>
<keyword evidence="6 9" id="KW-0133">Cell shape</keyword>
<dbReference type="PANTHER" id="PTHR30582">
    <property type="entry name" value="L,D-TRANSPEPTIDASE"/>
    <property type="match status" value="1"/>
</dbReference>
<feature type="region of interest" description="Disordered" evidence="10">
    <location>
        <begin position="1"/>
        <end position="30"/>
    </location>
</feature>
<dbReference type="Proteomes" id="UP000016587">
    <property type="component" value="Chromosome"/>
</dbReference>
<dbReference type="GO" id="GO:0008360">
    <property type="term" value="P:regulation of cell shape"/>
    <property type="evidence" value="ECO:0007669"/>
    <property type="project" value="UniProtKB-UniRule"/>
</dbReference>
<evidence type="ECO:0000256" key="1">
    <source>
        <dbReference type="ARBA" id="ARBA00004752"/>
    </source>
</evidence>
<name>T2GCL3_MEGG1</name>
<accession>T2GCL3</accession>
<dbReference type="AlphaFoldDB" id="T2GCL3"/>
<dbReference type="KEGG" id="dgg:DGI_2158"/>
<dbReference type="Pfam" id="PF03734">
    <property type="entry name" value="YkuD"/>
    <property type="match status" value="1"/>
</dbReference>
<comment type="pathway">
    <text evidence="1 9">Cell wall biogenesis; peptidoglycan biosynthesis.</text>
</comment>
<dbReference type="GO" id="GO:0016757">
    <property type="term" value="F:glycosyltransferase activity"/>
    <property type="evidence" value="ECO:0007669"/>
    <property type="project" value="UniProtKB-KW"/>
</dbReference>
<evidence type="ECO:0000256" key="6">
    <source>
        <dbReference type="ARBA" id="ARBA00022960"/>
    </source>
</evidence>
<keyword evidence="13" id="KW-1185">Reference proteome</keyword>
<evidence type="ECO:0000256" key="5">
    <source>
        <dbReference type="ARBA" id="ARBA00022801"/>
    </source>
</evidence>
<protein>
    <submittedName>
        <fullName evidence="12">Putative ErfK/YbiS/YcfS/YnhG family protein</fullName>
    </submittedName>
</protein>
<evidence type="ECO:0000259" key="11">
    <source>
        <dbReference type="PROSITE" id="PS52029"/>
    </source>
</evidence>
<reference evidence="13" key="2">
    <citation type="submission" date="2013-07" db="EMBL/GenBank/DDBJ databases">
        <authorList>
            <person name="Morais-Silva F.O."/>
            <person name="Rezende A.M."/>
            <person name="Pimentel C."/>
            <person name="Resende D.M."/>
            <person name="Santos C.I."/>
            <person name="Clemente C."/>
            <person name="de Oliveira L.M."/>
            <person name="da Silva S.M."/>
            <person name="Costa D.A."/>
            <person name="Varela-Raposo A."/>
            <person name="Horacio E.C.A."/>
            <person name="Matos M."/>
            <person name="Flores O."/>
            <person name="Ruiz J.C."/>
            <person name="Rodrigues-Pousada C."/>
        </authorList>
    </citation>
    <scope>NUCLEOTIDE SEQUENCE [LARGE SCALE GENOMIC DNA]</scope>
    <source>
        <strain evidence="13">ATCC 19364 / DSM 1382 / NCIMB 9332 / VKM B-1759</strain>
    </source>
</reference>
<dbReference type="PATRIC" id="fig|1121448.10.peg.2114"/>
<dbReference type="PANTHER" id="PTHR30582:SF24">
    <property type="entry name" value="L,D-TRANSPEPTIDASE ERFK_SRFK-RELATED"/>
    <property type="match status" value="1"/>
</dbReference>
<dbReference type="UniPathway" id="UPA00219"/>
<organism evidence="12 13">
    <name type="scientific">Megalodesulfovibrio gigas (strain ATCC 19364 / DSM 1382 / NCIMB 9332 / VKM B-1759)</name>
    <name type="common">Desulfovibrio gigas</name>
    <dbReference type="NCBI Taxonomy" id="1121448"/>
    <lineage>
        <taxon>Bacteria</taxon>
        <taxon>Pseudomonadati</taxon>
        <taxon>Thermodesulfobacteriota</taxon>
        <taxon>Desulfovibrionia</taxon>
        <taxon>Desulfovibrionales</taxon>
        <taxon>Desulfovibrionaceae</taxon>
        <taxon>Megalodesulfovibrio</taxon>
    </lineage>
</organism>
<evidence type="ECO:0000313" key="13">
    <source>
        <dbReference type="Proteomes" id="UP000016587"/>
    </source>
</evidence>
<keyword evidence="7 9" id="KW-0573">Peptidoglycan synthesis</keyword>
<keyword evidence="4" id="KW-0808">Transferase</keyword>
<evidence type="ECO:0000256" key="8">
    <source>
        <dbReference type="ARBA" id="ARBA00023316"/>
    </source>
</evidence>
<dbReference type="EMBL" id="CP006585">
    <property type="protein sequence ID" value="AGW13919.1"/>
    <property type="molecule type" value="Genomic_DNA"/>
</dbReference>
<feature type="active site" description="Proton donor/acceptor" evidence="9">
    <location>
        <position position="155"/>
    </location>
</feature>
<evidence type="ECO:0000313" key="12">
    <source>
        <dbReference type="EMBL" id="AGW13919.1"/>
    </source>
</evidence>
<feature type="compositionally biased region" description="Pro residues" evidence="10">
    <location>
        <begin position="13"/>
        <end position="22"/>
    </location>
</feature>
<proteinExistence type="inferred from homology"/>
<dbReference type="SUPFAM" id="SSF141523">
    <property type="entry name" value="L,D-transpeptidase catalytic domain-like"/>
    <property type="match status" value="1"/>
</dbReference>
<dbReference type="GO" id="GO:0071555">
    <property type="term" value="P:cell wall organization"/>
    <property type="evidence" value="ECO:0007669"/>
    <property type="project" value="UniProtKB-UniRule"/>
</dbReference>
<keyword evidence="3" id="KW-0328">Glycosyltransferase</keyword>
<evidence type="ECO:0000256" key="2">
    <source>
        <dbReference type="ARBA" id="ARBA00005992"/>
    </source>
</evidence>
<dbReference type="GO" id="GO:0005576">
    <property type="term" value="C:extracellular region"/>
    <property type="evidence" value="ECO:0007669"/>
    <property type="project" value="TreeGrafter"/>
</dbReference>
<evidence type="ECO:0000256" key="3">
    <source>
        <dbReference type="ARBA" id="ARBA00022676"/>
    </source>
</evidence>
<dbReference type="CDD" id="cd16913">
    <property type="entry name" value="YkuD_like"/>
    <property type="match status" value="1"/>
</dbReference>
<dbReference type="InterPro" id="IPR050979">
    <property type="entry name" value="LD-transpeptidase"/>
</dbReference>
<feature type="domain" description="L,D-TPase catalytic" evidence="11">
    <location>
        <begin position="55"/>
        <end position="195"/>
    </location>
</feature>
<evidence type="ECO:0000256" key="9">
    <source>
        <dbReference type="PROSITE-ProRule" id="PRU01373"/>
    </source>
</evidence>
<gene>
    <name evidence="12" type="ORF">DGI_2158</name>
</gene>
<feature type="active site" description="Nucleophile" evidence="9">
    <location>
        <position position="171"/>
    </location>
</feature>
<dbReference type="GO" id="GO:0071972">
    <property type="term" value="F:peptidoglycan L,D-transpeptidase activity"/>
    <property type="evidence" value="ECO:0007669"/>
    <property type="project" value="TreeGrafter"/>
</dbReference>
<dbReference type="GO" id="GO:0018104">
    <property type="term" value="P:peptidoglycan-protein cross-linking"/>
    <property type="evidence" value="ECO:0007669"/>
    <property type="project" value="TreeGrafter"/>
</dbReference>
<keyword evidence="8 9" id="KW-0961">Cell wall biogenesis/degradation</keyword>
<dbReference type="PROSITE" id="PS52029">
    <property type="entry name" value="LD_TPASE"/>
    <property type="match status" value="1"/>
</dbReference>
<dbReference type="Gene3D" id="2.40.440.10">
    <property type="entry name" value="L,D-transpeptidase catalytic domain-like"/>
    <property type="match status" value="1"/>
</dbReference>
<evidence type="ECO:0000256" key="10">
    <source>
        <dbReference type="SAM" id="MobiDB-lite"/>
    </source>
</evidence>
<keyword evidence="5" id="KW-0378">Hydrolase</keyword>
<dbReference type="eggNOG" id="COG1376">
    <property type="taxonomic scope" value="Bacteria"/>
</dbReference>
<dbReference type="HOGENOM" id="CLU_1388288_0_0_7"/>
<evidence type="ECO:0000256" key="4">
    <source>
        <dbReference type="ARBA" id="ARBA00022679"/>
    </source>
</evidence>
<dbReference type="InterPro" id="IPR038063">
    <property type="entry name" value="Transpep_catalytic_dom"/>
</dbReference>
<dbReference type="STRING" id="1121448.DGI_2158"/>